<dbReference type="EMBL" id="BLLK01000047">
    <property type="protein sequence ID" value="GFH55286.1"/>
    <property type="molecule type" value="Genomic_DNA"/>
</dbReference>
<keyword evidence="2" id="KW-0732">Signal</keyword>
<organism evidence="3 4">
    <name type="scientific">Chaetoceros tenuissimus</name>
    <dbReference type="NCBI Taxonomy" id="426638"/>
    <lineage>
        <taxon>Eukaryota</taxon>
        <taxon>Sar</taxon>
        <taxon>Stramenopiles</taxon>
        <taxon>Ochrophyta</taxon>
        <taxon>Bacillariophyta</taxon>
        <taxon>Coscinodiscophyceae</taxon>
        <taxon>Chaetocerotophycidae</taxon>
        <taxon>Chaetocerotales</taxon>
        <taxon>Chaetocerotaceae</taxon>
        <taxon>Chaetoceros</taxon>
    </lineage>
</organism>
<name>A0AAD3CZZ5_9STRA</name>
<comment type="caution">
    <text evidence="3">The sequence shown here is derived from an EMBL/GenBank/DDBJ whole genome shotgun (WGS) entry which is preliminary data.</text>
</comment>
<feature type="chain" id="PRO_5042088508" evidence="2">
    <location>
        <begin position="20"/>
        <end position="131"/>
    </location>
</feature>
<evidence type="ECO:0000256" key="1">
    <source>
        <dbReference type="SAM" id="MobiDB-lite"/>
    </source>
</evidence>
<evidence type="ECO:0000313" key="4">
    <source>
        <dbReference type="Proteomes" id="UP001054902"/>
    </source>
</evidence>
<feature type="signal peptide" evidence="2">
    <location>
        <begin position="1"/>
        <end position="19"/>
    </location>
</feature>
<reference evidence="3 4" key="1">
    <citation type="journal article" date="2021" name="Sci. Rep.">
        <title>The genome of the diatom Chaetoceros tenuissimus carries an ancient integrated fragment of an extant virus.</title>
        <authorList>
            <person name="Hongo Y."/>
            <person name="Kimura K."/>
            <person name="Takaki Y."/>
            <person name="Yoshida Y."/>
            <person name="Baba S."/>
            <person name="Kobayashi G."/>
            <person name="Nagasaki K."/>
            <person name="Hano T."/>
            <person name="Tomaru Y."/>
        </authorList>
    </citation>
    <scope>NUCLEOTIDE SEQUENCE [LARGE SCALE GENOMIC DNA]</scope>
    <source>
        <strain evidence="3 4">NIES-3715</strain>
    </source>
</reference>
<protein>
    <submittedName>
        <fullName evidence="3">Uncharacterized protein</fullName>
    </submittedName>
</protein>
<dbReference type="Proteomes" id="UP001054902">
    <property type="component" value="Unassembled WGS sequence"/>
</dbReference>
<evidence type="ECO:0000256" key="2">
    <source>
        <dbReference type="SAM" id="SignalP"/>
    </source>
</evidence>
<proteinExistence type="predicted"/>
<dbReference type="AlphaFoldDB" id="A0AAD3CZZ5"/>
<gene>
    <name evidence="3" type="ORF">CTEN210_11762</name>
</gene>
<accession>A0AAD3CZZ5</accession>
<feature type="region of interest" description="Disordered" evidence="1">
    <location>
        <begin position="87"/>
        <end position="131"/>
    </location>
</feature>
<feature type="compositionally biased region" description="Acidic residues" evidence="1">
    <location>
        <begin position="95"/>
        <end position="104"/>
    </location>
</feature>
<keyword evidence="4" id="KW-1185">Reference proteome</keyword>
<sequence>MVAFNWFSLFFFFIIGSEIQRNLLTSAANLRGGSTLESDWESQLDPSNDDDNVQYFQEQHDYGFITDVFLSIVNGSGLQRNFLISGASSNSDRESDGDDDDDVQDNFSTNKTMAVPMIKKLRNNELSQDSQ</sequence>
<evidence type="ECO:0000313" key="3">
    <source>
        <dbReference type="EMBL" id="GFH55286.1"/>
    </source>
</evidence>